<evidence type="ECO:0000313" key="2">
    <source>
        <dbReference type="Proteomes" id="UP000237947"/>
    </source>
</evidence>
<name>A0A2S0KLC9_9FIRM</name>
<dbReference type="RefSeq" id="WP_106011828.1">
    <property type="nucleotide sequence ID" value="NZ_CP027226.1"/>
</dbReference>
<gene>
    <name evidence="1" type="ORF">C5Q98_00715</name>
</gene>
<dbReference type="KEGG" id="fsa:C5Q98_00715"/>
<dbReference type="EMBL" id="CP027226">
    <property type="protein sequence ID" value="AVM41840.1"/>
    <property type="molecule type" value="Genomic_DNA"/>
</dbReference>
<dbReference type="AlphaFoldDB" id="A0A2S0KLC9"/>
<keyword evidence="2" id="KW-1185">Reference proteome</keyword>
<dbReference type="OrthoDB" id="2055766at2"/>
<dbReference type="Proteomes" id="UP000237947">
    <property type="component" value="Chromosome"/>
</dbReference>
<proteinExistence type="predicted"/>
<organism evidence="1 2">
    <name type="scientific">Fastidiosipila sanguinis</name>
    <dbReference type="NCBI Taxonomy" id="236753"/>
    <lineage>
        <taxon>Bacteria</taxon>
        <taxon>Bacillati</taxon>
        <taxon>Bacillota</taxon>
        <taxon>Clostridia</taxon>
        <taxon>Eubacteriales</taxon>
        <taxon>Oscillospiraceae</taxon>
        <taxon>Fastidiosipila</taxon>
    </lineage>
</organism>
<accession>A0A2S0KLC9</accession>
<evidence type="ECO:0000313" key="1">
    <source>
        <dbReference type="EMBL" id="AVM41840.1"/>
    </source>
</evidence>
<reference evidence="2" key="1">
    <citation type="submission" date="2018-02" db="EMBL/GenBank/DDBJ databases">
        <authorList>
            <person name="Holder M.E."/>
            <person name="Ajami N.J."/>
            <person name="Petrosino J.F."/>
        </authorList>
    </citation>
    <scope>NUCLEOTIDE SEQUENCE [LARGE SCALE GENOMIC DNA]</scope>
    <source>
        <strain evidence="2">CCUG 47711</strain>
    </source>
</reference>
<sequence>MNENEIRKIISDCCNDIWFVYNGKKSGITSEVKNYIPKFQAWHGESIKYYDNVNDVMNDKFYSGKSLVELLDSQEDIDLFIS</sequence>
<protein>
    <submittedName>
        <fullName evidence="1">Uncharacterized protein</fullName>
    </submittedName>
</protein>